<dbReference type="EMBL" id="JAGKQM010002229">
    <property type="protein sequence ID" value="KAH0849947.1"/>
    <property type="molecule type" value="Genomic_DNA"/>
</dbReference>
<gene>
    <name evidence="2" type="ORF">HID58_095935</name>
</gene>
<reference evidence="2 3" key="1">
    <citation type="submission" date="2021-05" db="EMBL/GenBank/DDBJ databases">
        <title>Genome Assembly of Synthetic Allotetraploid Brassica napus Reveals Homoeologous Exchanges between Subgenomes.</title>
        <authorList>
            <person name="Davis J.T."/>
        </authorList>
    </citation>
    <scope>NUCLEOTIDE SEQUENCE [LARGE SCALE GENOMIC DNA]</scope>
    <source>
        <strain evidence="3">cv. Da-Ae</strain>
        <tissue evidence="2">Seedling</tissue>
    </source>
</reference>
<protein>
    <submittedName>
        <fullName evidence="2">Uncharacterized protein</fullName>
    </submittedName>
</protein>
<comment type="caution">
    <text evidence="2">The sequence shown here is derived from an EMBL/GenBank/DDBJ whole genome shotgun (WGS) entry which is preliminary data.</text>
</comment>
<proteinExistence type="predicted"/>
<keyword evidence="1" id="KW-1133">Transmembrane helix</keyword>
<evidence type="ECO:0000313" key="3">
    <source>
        <dbReference type="Proteomes" id="UP000824890"/>
    </source>
</evidence>
<keyword evidence="1" id="KW-0472">Membrane</keyword>
<evidence type="ECO:0000313" key="2">
    <source>
        <dbReference type="EMBL" id="KAH0849947.1"/>
    </source>
</evidence>
<evidence type="ECO:0000256" key="1">
    <source>
        <dbReference type="SAM" id="Phobius"/>
    </source>
</evidence>
<dbReference type="Proteomes" id="UP000824890">
    <property type="component" value="Unassembled WGS sequence"/>
</dbReference>
<name>A0ABQ7X230_BRANA</name>
<organism evidence="2 3">
    <name type="scientific">Brassica napus</name>
    <name type="common">Rape</name>
    <dbReference type="NCBI Taxonomy" id="3708"/>
    <lineage>
        <taxon>Eukaryota</taxon>
        <taxon>Viridiplantae</taxon>
        <taxon>Streptophyta</taxon>
        <taxon>Embryophyta</taxon>
        <taxon>Tracheophyta</taxon>
        <taxon>Spermatophyta</taxon>
        <taxon>Magnoliopsida</taxon>
        <taxon>eudicotyledons</taxon>
        <taxon>Gunneridae</taxon>
        <taxon>Pentapetalae</taxon>
        <taxon>rosids</taxon>
        <taxon>malvids</taxon>
        <taxon>Brassicales</taxon>
        <taxon>Brassicaceae</taxon>
        <taxon>Brassiceae</taxon>
        <taxon>Brassica</taxon>
    </lineage>
</organism>
<accession>A0ABQ7X230</accession>
<sequence length="89" mass="10181">MKSSRTAPRFDDFVLSTLPAMFFHLVAAFNPVCVSVTLSLFRHVLDSVLRRVCSVDLEDCFWSQVWTHVSRGWLHFSLTHVVSLLPLFG</sequence>
<keyword evidence="3" id="KW-1185">Reference proteome</keyword>
<keyword evidence="1" id="KW-0812">Transmembrane</keyword>
<feature type="transmembrane region" description="Helical" evidence="1">
    <location>
        <begin position="20"/>
        <end position="41"/>
    </location>
</feature>